<proteinExistence type="inferred from homology"/>
<evidence type="ECO:0000256" key="4">
    <source>
        <dbReference type="ARBA" id="ARBA00040722"/>
    </source>
</evidence>
<dbReference type="CDD" id="cd07067">
    <property type="entry name" value="HP_PGM_like"/>
    <property type="match status" value="1"/>
</dbReference>
<dbReference type="STRING" id="2903.A0A0D3JWS9"/>
<dbReference type="GO" id="GO:0090141">
    <property type="term" value="P:positive regulation of mitochondrial fission"/>
    <property type="evidence" value="ECO:0007669"/>
    <property type="project" value="TreeGrafter"/>
</dbReference>
<dbReference type="Pfam" id="PF00300">
    <property type="entry name" value="His_Phos_1"/>
    <property type="match status" value="1"/>
</dbReference>
<dbReference type="Gene3D" id="3.40.50.1240">
    <property type="entry name" value="Phosphoglycerate mutase-like"/>
    <property type="match status" value="1"/>
</dbReference>
<dbReference type="Proteomes" id="UP000013827">
    <property type="component" value="Unassembled WGS sequence"/>
</dbReference>
<comment type="similarity">
    <text evidence="1">Belongs to the phosphoglycerate mutase family. BPG-dependent PGAM subfamily.</text>
</comment>
<dbReference type="PANTHER" id="PTHR20935:SF0">
    <property type="entry name" value="SERINE_THREONINE-PROTEIN PHOSPHATASE PGAM5, MITOCHONDRIAL"/>
    <property type="match status" value="1"/>
</dbReference>
<name>A0A0D3JWS9_EMIH1</name>
<dbReference type="InterPro" id="IPR013078">
    <property type="entry name" value="His_Pase_superF_clade-1"/>
</dbReference>
<dbReference type="GO" id="GO:0004722">
    <property type="term" value="F:protein serine/threonine phosphatase activity"/>
    <property type="evidence" value="ECO:0007669"/>
    <property type="project" value="TreeGrafter"/>
</dbReference>
<dbReference type="PaxDb" id="2903-EOD27964"/>
<evidence type="ECO:0000256" key="2">
    <source>
        <dbReference type="ARBA" id="ARBA00022801"/>
    </source>
</evidence>
<evidence type="ECO:0000256" key="3">
    <source>
        <dbReference type="ARBA" id="ARBA00039765"/>
    </source>
</evidence>
<sequence>MVHVEGARMEAAYRALLSPRASKPPRVSQHEYDIVVCHGNVIRYMALRALQLPPEAWLRLCTYNCSLTHLKIRPTGSVSMISLGDTGHLSLDETSFSMHAGYEW</sequence>
<organism evidence="5 6">
    <name type="scientific">Emiliania huxleyi (strain CCMP1516)</name>
    <dbReference type="NCBI Taxonomy" id="280463"/>
    <lineage>
        <taxon>Eukaryota</taxon>
        <taxon>Haptista</taxon>
        <taxon>Haptophyta</taxon>
        <taxon>Prymnesiophyceae</taxon>
        <taxon>Isochrysidales</taxon>
        <taxon>Noelaerhabdaceae</taxon>
        <taxon>Emiliania</taxon>
    </lineage>
</organism>
<evidence type="ECO:0000256" key="1">
    <source>
        <dbReference type="ARBA" id="ARBA00006717"/>
    </source>
</evidence>
<dbReference type="SUPFAM" id="SSF53254">
    <property type="entry name" value="Phosphoglycerate mutase-like"/>
    <property type="match status" value="1"/>
</dbReference>
<protein>
    <recommendedName>
        <fullName evidence="3">Serine/threonine-protein phosphatase PGAM5, mitochondrial</fullName>
    </recommendedName>
    <alternativeName>
        <fullName evidence="4">Serine/threonine-protein phosphatase Pgam5, mitochondrial</fullName>
    </alternativeName>
</protein>
<dbReference type="EnsemblProtists" id="EOD27964">
    <property type="protein sequence ID" value="EOD27964"/>
    <property type="gene ID" value="EMIHUDRAFT_73242"/>
</dbReference>
<dbReference type="PANTHER" id="PTHR20935">
    <property type="entry name" value="PHOSPHOGLYCERATE MUTASE-RELATED"/>
    <property type="match status" value="1"/>
</dbReference>
<reference evidence="5" key="2">
    <citation type="submission" date="2024-10" db="UniProtKB">
        <authorList>
            <consortium name="EnsemblProtists"/>
        </authorList>
    </citation>
    <scope>IDENTIFICATION</scope>
</reference>
<keyword evidence="6" id="KW-1185">Reference proteome</keyword>
<dbReference type="GO" id="GO:0005739">
    <property type="term" value="C:mitochondrion"/>
    <property type="evidence" value="ECO:0007669"/>
    <property type="project" value="TreeGrafter"/>
</dbReference>
<dbReference type="InterPro" id="IPR029033">
    <property type="entry name" value="His_PPase_superfam"/>
</dbReference>
<evidence type="ECO:0000313" key="6">
    <source>
        <dbReference type="Proteomes" id="UP000013827"/>
    </source>
</evidence>
<dbReference type="InterPro" id="IPR051021">
    <property type="entry name" value="Mito_Ser/Thr_phosphatase"/>
</dbReference>
<keyword evidence="2" id="KW-0378">Hydrolase</keyword>
<dbReference type="AlphaFoldDB" id="A0A0D3JWS9"/>
<dbReference type="eggNOG" id="KOG4609">
    <property type="taxonomic scope" value="Eukaryota"/>
</dbReference>
<evidence type="ECO:0000313" key="5">
    <source>
        <dbReference type="EnsemblProtists" id="EOD27964"/>
    </source>
</evidence>
<reference evidence="6" key="1">
    <citation type="journal article" date="2013" name="Nature">
        <title>Pan genome of the phytoplankton Emiliania underpins its global distribution.</title>
        <authorList>
            <person name="Read B.A."/>
            <person name="Kegel J."/>
            <person name="Klute M.J."/>
            <person name="Kuo A."/>
            <person name="Lefebvre S.C."/>
            <person name="Maumus F."/>
            <person name="Mayer C."/>
            <person name="Miller J."/>
            <person name="Monier A."/>
            <person name="Salamov A."/>
            <person name="Young J."/>
            <person name="Aguilar M."/>
            <person name="Claverie J.M."/>
            <person name="Frickenhaus S."/>
            <person name="Gonzalez K."/>
            <person name="Herman E.K."/>
            <person name="Lin Y.C."/>
            <person name="Napier J."/>
            <person name="Ogata H."/>
            <person name="Sarno A.F."/>
            <person name="Shmutz J."/>
            <person name="Schroeder D."/>
            <person name="de Vargas C."/>
            <person name="Verret F."/>
            <person name="von Dassow P."/>
            <person name="Valentin K."/>
            <person name="Van de Peer Y."/>
            <person name="Wheeler G."/>
            <person name="Dacks J.B."/>
            <person name="Delwiche C.F."/>
            <person name="Dyhrman S.T."/>
            <person name="Glockner G."/>
            <person name="John U."/>
            <person name="Richards T."/>
            <person name="Worden A.Z."/>
            <person name="Zhang X."/>
            <person name="Grigoriev I.V."/>
            <person name="Allen A.E."/>
            <person name="Bidle K."/>
            <person name="Borodovsky M."/>
            <person name="Bowler C."/>
            <person name="Brownlee C."/>
            <person name="Cock J.M."/>
            <person name="Elias M."/>
            <person name="Gladyshev V.N."/>
            <person name="Groth M."/>
            <person name="Guda C."/>
            <person name="Hadaegh A."/>
            <person name="Iglesias-Rodriguez M.D."/>
            <person name="Jenkins J."/>
            <person name="Jones B.M."/>
            <person name="Lawson T."/>
            <person name="Leese F."/>
            <person name="Lindquist E."/>
            <person name="Lobanov A."/>
            <person name="Lomsadze A."/>
            <person name="Malik S.B."/>
            <person name="Marsh M.E."/>
            <person name="Mackinder L."/>
            <person name="Mock T."/>
            <person name="Mueller-Roeber B."/>
            <person name="Pagarete A."/>
            <person name="Parker M."/>
            <person name="Probert I."/>
            <person name="Quesneville H."/>
            <person name="Raines C."/>
            <person name="Rensing S.A."/>
            <person name="Riano-Pachon D.M."/>
            <person name="Richier S."/>
            <person name="Rokitta S."/>
            <person name="Shiraiwa Y."/>
            <person name="Soanes D.M."/>
            <person name="van der Giezen M."/>
            <person name="Wahlund T.M."/>
            <person name="Williams B."/>
            <person name="Wilson W."/>
            <person name="Wolfe G."/>
            <person name="Wurch L.L."/>
        </authorList>
    </citation>
    <scope>NUCLEOTIDE SEQUENCE</scope>
</reference>
<accession>A0A0D3JWS9</accession>